<comment type="caution">
    <text evidence="1">The sequence shown here is derived from an EMBL/GenBank/DDBJ whole genome shotgun (WGS) entry which is preliminary data.</text>
</comment>
<dbReference type="AlphaFoldDB" id="A0A4R2C353"/>
<reference evidence="1 2" key="1">
    <citation type="submission" date="2019-03" db="EMBL/GenBank/DDBJ databases">
        <title>Genomic Encyclopedia of Type Strains, Phase IV (KMG-IV): sequencing the most valuable type-strain genomes for metagenomic binning, comparative biology and taxonomic classification.</title>
        <authorList>
            <person name="Goeker M."/>
        </authorList>
    </citation>
    <scope>NUCLEOTIDE SEQUENCE [LARGE SCALE GENOMIC DNA]</scope>
    <source>
        <strain evidence="1 2">DSM 18401</strain>
    </source>
</reference>
<evidence type="ECO:0000313" key="2">
    <source>
        <dbReference type="Proteomes" id="UP000295351"/>
    </source>
</evidence>
<sequence>MTNLQKMLRFLDGEISGLQARTSSYGNAAQEAKLVMLKDIRALVASLSENRRASA</sequence>
<gene>
    <name evidence="1" type="ORF">EV665_1432</name>
</gene>
<organism evidence="1 2">
    <name type="scientific">Shinella granuli</name>
    <dbReference type="NCBI Taxonomy" id="323621"/>
    <lineage>
        <taxon>Bacteria</taxon>
        <taxon>Pseudomonadati</taxon>
        <taxon>Pseudomonadota</taxon>
        <taxon>Alphaproteobacteria</taxon>
        <taxon>Hyphomicrobiales</taxon>
        <taxon>Rhizobiaceae</taxon>
        <taxon>Shinella</taxon>
    </lineage>
</organism>
<evidence type="ECO:0000313" key="1">
    <source>
        <dbReference type="EMBL" id="TCN32959.1"/>
    </source>
</evidence>
<dbReference type="Proteomes" id="UP000295351">
    <property type="component" value="Unassembled WGS sequence"/>
</dbReference>
<keyword evidence="2" id="KW-1185">Reference proteome</keyword>
<name>A0A4R2C353_SHIGR</name>
<dbReference type="EMBL" id="SLVX01000043">
    <property type="protein sequence ID" value="TCN32959.1"/>
    <property type="molecule type" value="Genomic_DNA"/>
</dbReference>
<protein>
    <submittedName>
        <fullName evidence="1">Uncharacterized protein</fullName>
    </submittedName>
</protein>
<accession>A0A4R2C353</accession>
<dbReference type="RefSeq" id="WP_162853215.1">
    <property type="nucleotide sequence ID" value="NZ_BAABEI010000012.1"/>
</dbReference>
<proteinExistence type="predicted"/>